<reference evidence="2" key="1">
    <citation type="submission" date="2020-07" db="EMBL/GenBank/DDBJ databases">
        <authorList>
            <person name="Tarantini F.S."/>
            <person name="Hong K.W."/>
            <person name="Chan K.G."/>
        </authorList>
    </citation>
    <scope>NUCLEOTIDE SEQUENCE</scope>
    <source>
        <strain evidence="2">32-07</strain>
    </source>
</reference>
<gene>
    <name evidence="2" type="ORF">AGRA3207_002751</name>
</gene>
<dbReference type="EMBL" id="CP059572">
    <property type="protein sequence ID" value="QXJ21849.1"/>
    <property type="molecule type" value="Genomic_DNA"/>
</dbReference>
<name>A0ABX8QV42_9ACTN</name>
<dbReference type="RefSeq" id="WP_231335029.1">
    <property type="nucleotide sequence ID" value="NZ_CP059572.1"/>
</dbReference>
<protein>
    <submittedName>
        <fullName evidence="2">Uncharacterized protein</fullName>
    </submittedName>
</protein>
<keyword evidence="3" id="KW-1185">Reference proteome</keyword>
<evidence type="ECO:0000256" key="1">
    <source>
        <dbReference type="SAM" id="MobiDB-lite"/>
    </source>
</evidence>
<dbReference type="Proteomes" id="UP001049518">
    <property type="component" value="Chromosome"/>
</dbReference>
<organism evidence="2 3">
    <name type="scientific">Actinomadura graeca</name>
    <dbReference type="NCBI Taxonomy" id="2750812"/>
    <lineage>
        <taxon>Bacteria</taxon>
        <taxon>Bacillati</taxon>
        <taxon>Actinomycetota</taxon>
        <taxon>Actinomycetes</taxon>
        <taxon>Streptosporangiales</taxon>
        <taxon>Thermomonosporaceae</taxon>
        <taxon>Actinomadura</taxon>
    </lineage>
</organism>
<sequence>MNFGGPGQYSSARRLGQIRERLRELRARSSELDGSADGGPPATGLVHSAARAGQAASRRDRATEATIAAYASAGEAHERAAALHEYLAEIGIGDVERHLDRARVHHGLADEDRTAAARLRADSRTHRT</sequence>
<evidence type="ECO:0000313" key="3">
    <source>
        <dbReference type="Proteomes" id="UP001049518"/>
    </source>
</evidence>
<evidence type="ECO:0000313" key="2">
    <source>
        <dbReference type="EMBL" id="QXJ21849.1"/>
    </source>
</evidence>
<feature type="region of interest" description="Disordered" evidence="1">
    <location>
        <begin position="24"/>
        <end position="62"/>
    </location>
</feature>
<proteinExistence type="predicted"/>
<accession>A0ABX8QV42</accession>